<protein>
    <submittedName>
        <fullName evidence="3">DNA polymerase III</fullName>
    </submittedName>
</protein>
<dbReference type="InterPro" id="IPR010996">
    <property type="entry name" value="HHH_MUS81"/>
</dbReference>
<dbReference type="PANTHER" id="PTHR11276:SF28">
    <property type="entry name" value="DNA POLYMERASE LAMBDA"/>
    <property type="match status" value="1"/>
</dbReference>
<evidence type="ECO:0000256" key="1">
    <source>
        <dbReference type="SAM" id="MobiDB-lite"/>
    </source>
</evidence>
<gene>
    <name evidence="3" type="primary">POL4</name>
    <name evidence="3" type="ORF">GCM10007923_49040</name>
</gene>
<dbReference type="EMBL" id="BSOP01000043">
    <property type="protein sequence ID" value="GLR53688.1"/>
    <property type="molecule type" value="Genomic_DNA"/>
</dbReference>
<reference evidence="4" key="1">
    <citation type="journal article" date="2019" name="Int. J. Syst. Evol. Microbiol.">
        <title>The Global Catalogue of Microorganisms (GCM) 10K type strain sequencing project: providing services to taxonomists for standard genome sequencing and annotation.</title>
        <authorList>
            <consortium name="The Broad Institute Genomics Platform"/>
            <consortium name="The Broad Institute Genome Sequencing Center for Infectious Disease"/>
            <person name="Wu L."/>
            <person name="Ma J."/>
        </authorList>
    </citation>
    <scope>NUCLEOTIDE SEQUENCE [LARGE SCALE GENOMIC DNA]</scope>
    <source>
        <strain evidence="4">NBRC 102122</strain>
    </source>
</reference>
<dbReference type="RefSeq" id="WP_244766673.1">
    <property type="nucleotide sequence ID" value="NZ_BSOP01000043.1"/>
</dbReference>
<feature type="region of interest" description="Disordered" evidence="1">
    <location>
        <begin position="1"/>
        <end position="23"/>
    </location>
</feature>
<name>A0ABQ5ZS42_9HYPH</name>
<sequence>MTTASRDFRSKSAEKPRHQLSTPDMAGINRTVAGKLREYADLLVQQGEGGFRSRAFQKAGNAVEALPRGVDEILAAEGRAGLVALPTIGYGIAAAIAEMLATGRWSQLDRLQGEFAPETLFQTIPGIGPRLARRLAEDGHLENLADLEYALHLNDLSIKGIGKRRKRMIADALSERLGQPSQILIARKSVPSVTLLLDVDRTYRERAAADKLRKIAPRRFNPNGEAWLPIMHMRRAGWHFTVHFSNSRLAHELRKTRDWVIVHFQRDGETEGRCTAITETSGPMMRKRVIRGR</sequence>
<feature type="compositionally biased region" description="Basic and acidic residues" evidence="1">
    <location>
        <begin position="1"/>
        <end position="17"/>
    </location>
</feature>
<keyword evidence="4" id="KW-1185">Reference proteome</keyword>
<dbReference type="PANTHER" id="PTHR11276">
    <property type="entry name" value="DNA POLYMERASE TYPE-X FAMILY MEMBER"/>
    <property type="match status" value="1"/>
</dbReference>
<dbReference type="Proteomes" id="UP001156702">
    <property type="component" value="Unassembled WGS sequence"/>
</dbReference>
<evidence type="ECO:0000313" key="3">
    <source>
        <dbReference type="EMBL" id="GLR53688.1"/>
    </source>
</evidence>
<accession>A0ABQ5ZS42</accession>
<dbReference type="Gene3D" id="1.10.150.110">
    <property type="entry name" value="DNA polymerase beta, N-terminal domain-like"/>
    <property type="match status" value="1"/>
</dbReference>
<evidence type="ECO:0000259" key="2">
    <source>
        <dbReference type="Pfam" id="PF14716"/>
    </source>
</evidence>
<comment type="caution">
    <text evidence="3">The sequence shown here is derived from an EMBL/GenBank/DDBJ whole genome shotgun (WGS) entry which is preliminary data.</text>
</comment>
<proteinExistence type="predicted"/>
<dbReference type="Gene3D" id="1.10.150.20">
    <property type="entry name" value="5' to 3' exonuclease, C-terminal subdomain"/>
    <property type="match status" value="1"/>
</dbReference>
<dbReference type="Pfam" id="PF14716">
    <property type="entry name" value="HHH_8"/>
    <property type="match status" value="1"/>
</dbReference>
<organism evidence="3 4">
    <name type="scientific">Shinella yambaruensis</name>
    <dbReference type="NCBI Taxonomy" id="415996"/>
    <lineage>
        <taxon>Bacteria</taxon>
        <taxon>Pseudomonadati</taxon>
        <taxon>Pseudomonadota</taxon>
        <taxon>Alphaproteobacteria</taxon>
        <taxon>Hyphomicrobiales</taxon>
        <taxon>Rhizobiaceae</taxon>
        <taxon>Shinella</taxon>
    </lineage>
</organism>
<dbReference type="InterPro" id="IPR027421">
    <property type="entry name" value="DNA_pol_lamdba_lyase_dom_sf"/>
</dbReference>
<feature type="domain" description="Crossover junction endonuclease MUS81-like HHH" evidence="2">
    <location>
        <begin position="29"/>
        <end position="104"/>
    </location>
</feature>
<dbReference type="SUPFAM" id="SSF47802">
    <property type="entry name" value="DNA polymerase beta, N-terminal domain-like"/>
    <property type="match status" value="1"/>
</dbReference>
<evidence type="ECO:0000313" key="4">
    <source>
        <dbReference type="Proteomes" id="UP001156702"/>
    </source>
</evidence>
<dbReference type="InterPro" id="IPR022312">
    <property type="entry name" value="DNA_pol_X"/>
</dbReference>